<feature type="region of interest" description="Disordered" evidence="8">
    <location>
        <begin position="299"/>
        <end position="321"/>
    </location>
</feature>
<proteinExistence type="predicted"/>
<feature type="binding site" evidence="7">
    <location>
        <position position="41"/>
    </location>
    <ligand>
        <name>ATP</name>
        <dbReference type="ChEBI" id="CHEBI:30616"/>
    </ligand>
</feature>
<dbReference type="InterPro" id="IPR011009">
    <property type="entry name" value="Kinase-like_dom_sf"/>
</dbReference>
<dbReference type="NCBIfam" id="TIGR02276">
    <property type="entry name" value="beta_rpt_yvtn"/>
    <property type="match status" value="3"/>
</dbReference>
<evidence type="ECO:0000259" key="9">
    <source>
        <dbReference type="PROSITE" id="PS50011"/>
    </source>
</evidence>
<evidence type="ECO:0000256" key="2">
    <source>
        <dbReference type="ARBA" id="ARBA00022527"/>
    </source>
</evidence>
<keyword evidence="4 7" id="KW-0547">Nucleotide-binding</keyword>
<dbReference type="SMART" id="SM00564">
    <property type="entry name" value="PQQ"/>
    <property type="match status" value="2"/>
</dbReference>
<evidence type="ECO:0000256" key="5">
    <source>
        <dbReference type="ARBA" id="ARBA00022777"/>
    </source>
</evidence>
<dbReference type="InterPro" id="IPR011044">
    <property type="entry name" value="Quino_amine_DH_bsu"/>
</dbReference>
<dbReference type="PANTHER" id="PTHR43289">
    <property type="entry name" value="MITOGEN-ACTIVATED PROTEIN KINASE KINASE KINASE 20-RELATED"/>
    <property type="match status" value="1"/>
</dbReference>
<dbReference type="PROSITE" id="PS00107">
    <property type="entry name" value="PROTEIN_KINASE_ATP"/>
    <property type="match status" value="1"/>
</dbReference>
<dbReference type="InterPro" id="IPR018391">
    <property type="entry name" value="PQQ_b-propeller_rpt"/>
</dbReference>
<reference evidence="11" key="1">
    <citation type="journal article" date="2019" name="Int. J. Syst. Evol. Microbiol.">
        <title>The Global Catalogue of Microorganisms (GCM) 10K type strain sequencing project: providing services to taxonomists for standard genome sequencing and annotation.</title>
        <authorList>
            <consortium name="The Broad Institute Genomics Platform"/>
            <consortium name="The Broad Institute Genome Sequencing Center for Infectious Disease"/>
            <person name="Wu L."/>
            <person name="Ma J."/>
        </authorList>
    </citation>
    <scope>NUCLEOTIDE SEQUENCE [LARGE SCALE GENOMIC DNA]</scope>
    <source>
        <strain evidence="11">CCUG 36956</strain>
    </source>
</reference>
<dbReference type="InterPro" id="IPR015943">
    <property type="entry name" value="WD40/YVTN_repeat-like_dom_sf"/>
</dbReference>
<name>A0ABW1JNQ4_9NOCA</name>
<dbReference type="SMART" id="SM00220">
    <property type="entry name" value="S_TKc"/>
    <property type="match status" value="1"/>
</dbReference>
<dbReference type="EMBL" id="JBHSQN010000002">
    <property type="protein sequence ID" value="MFC6010492.1"/>
    <property type="molecule type" value="Genomic_DNA"/>
</dbReference>
<keyword evidence="3" id="KW-0808">Transferase</keyword>
<dbReference type="InterPro" id="IPR017441">
    <property type="entry name" value="Protein_kinase_ATP_BS"/>
</dbReference>
<dbReference type="InterPro" id="IPR000719">
    <property type="entry name" value="Prot_kinase_dom"/>
</dbReference>
<dbReference type="Proteomes" id="UP001596223">
    <property type="component" value="Unassembled WGS sequence"/>
</dbReference>
<feature type="domain" description="Protein kinase" evidence="9">
    <location>
        <begin position="12"/>
        <end position="274"/>
    </location>
</feature>
<evidence type="ECO:0000256" key="7">
    <source>
        <dbReference type="PROSITE-ProRule" id="PRU10141"/>
    </source>
</evidence>
<evidence type="ECO:0000313" key="11">
    <source>
        <dbReference type="Proteomes" id="UP001596223"/>
    </source>
</evidence>
<evidence type="ECO:0000256" key="6">
    <source>
        <dbReference type="ARBA" id="ARBA00022840"/>
    </source>
</evidence>
<evidence type="ECO:0000256" key="8">
    <source>
        <dbReference type="SAM" id="MobiDB-lite"/>
    </source>
</evidence>
<gene>
    <name evidence="10" type="ORF">ACFP3H_05475</name>
</gene>
<protein>
    <recommendedName>
        <fullName evidence="1">non-specific serine/threonine protein kinase</fullName>
        <ecNumber evidence="1">2.7.11.1</ecNumber>
    </recommendedName>
</protein>
<evidence type="ECO:0000256" key="3">
    <source>
        <dbReference type="ARBA" id="ARBA00022679"/>
    </source>
</evidence>
<keyword evidence="11" id="KW-1185">Reference proteome</keyword>
<dbReference type="Pfam" id="PF00069">
    <property type="entry name" value="Pkinase"/>
    <property type="match status" value="1"/>
</dbReference>
<dbReference type="Gene3D" id="3.30.200.20">
    <property type="entry name" value="Phosphorylase Kinase, domain 1"/>
    <property type="match status" value="1"/>
</dbReference>
<dbReference type="SUPFAM" id="SSF50969">
    <property type="entry name" value="YVTN repeat-like/Quinoprotein amine dehydrogenase"/>
    <property type="match status" value="1"/>
</dbReference>
<dbReference type="EC" id="2.7.11.1" evidence="1"/>
<comment type="caution">
    <text evidence="10">The sequence shown here is derived from an EMBL/GenBank/DDBJ whole genome shotgun (WGS) entry which is preliminary data.</text>
</comment>
<evidence type="ECO:0000313" key="10">
    <source>
        <dbReference type="EMBL" id="MFC6010492.1"/>
    </source>
</evidence>
<evidence type="ECO:0000256" key="4">
    <source>
        <dbReference type="ARBA" id="ARBA00022741"/>
    </source>
</evidence>
<dbReference type="SUPFAM" id="SSF56112">
    <property type="entry name" value="Protein kinase-like (PK-like)"/>
    <property type="match status" value="1"/>
</dbReference>
<evidence type="ECO:0000256" key="1">
    <source>
        <dbReference type="ARBA" id="ARBA00012513"/>
    </source>
</evidence>
<keyword evidence="6 7" id="KW-0067">ATP-binding</keyword>
<dbReference type="Gene3D" id="1.10.510.10">
    <property type="entry name" value="Transferase(Phosphotransferase) domain 1"/>
    <property type="match status" value="1"/>
</dbReference>
<sequence>MSGPLTDRFGDYRLDRRLGAGAMGEVWLAFDTANDRAVALKVLPATLSRDPVYRTRFDREATAAASVHHPHVVAILAHGAIEGRLYIAMDPIDGTDLATRLTQGPLPVAQAVGIVAQIADALDAVHDAGLVHRDVKPSNIMIDADGVARLIDFGIAWREDQTSLTATGATVGTWAYMAPERFSGTVSRLSDVYSLACVLYECLTARRPFGDADPARQMHAQLTAPPPRARQVVRTVPRALDAVIADGMAKDPSGRPHSAGALARAAQDATRPRAVRTGLLVGAAVLVLVAGLATAHTLRPAEGSTHPDAAPTRSQPETTVPKPAAKFAATATIPVNSAPRGIAVDSVTGSTYIVGSDSLAVLDARRTLARTIPLSGRPRDVTVDAAAGKVFVGDIDGGVHIVDTRTDTVLGTVATGGYSVGVAADPVARRAYVTDLGDDTVGVIDSTTNTLSGTIHGIRSPVGIAAYPSGNTLYVTNQSHRTVSVIDTRTDAITATIPVGAEPIAIAVDESKGVVYVVNYSSESVSVIDTTTNTVTATVKVGYAPQAVAVDAARGLVYVAQYTTVTVIDAFDNTRVASVPVGTSTSGPGIAVDASTHEVLVTNEDDDTVTLISANPR</sequence>
<dbReference type="GO" id="GO:0016301">
    <property type="term" value="F:kinase activity"/>
    <property type="evidence" value="ECO:0007669"/>
    <property type="project" value="UniProtKB-KW"/>
</dbReference>
<dbReference type="InterPro" id="IPR019405">
    <property type="entry name" value="Lactonase_7-beta_prop"/>
</dbReference>
<keyword evidence="2" id="KW-0723">Serine/threonine-protein kinase</keyword>
<dbReference type="InterPro" id="IPR011048">
    <property type="entry name" value="Haem_d1_sf"/>
</dbReference>
<organism evidence="10 11">
    <name type="scientific">Nocardia lasii</name>
    <dbReference type="NCBI Taxonomy" id="1616107"/>
    <lineage>
        <taxon>Bacteria</taxon>
        <taxon>Bacillati</taxon>
        <taxon>Actinomycetota</taxon>
        <taxon>Actinomycetes</taxon>
        <taxon>Mycobacteriales</taxon>
        <taxon>Nocardiaceae</taxon>
        <taxon>Nocardia</taxon>
    </lineage>
</organism>
<dbReference type="Pfam" id="PF10282">
    <property type="entry name" value="Lactonase"/>
    <property type="match status" value="1"/>
</dbReference>
<dbReference type="SUPFAM" id="SSF51004">
    <property type="entry name" value="C-terminal (heme d1) domain of cytochrome cd1-nitrite reductase"/>
    <property type="match status" value="1"/>
</dbReference>
<dbReference type="Gene3D" id="2.130.10.10">
    <property type="entry name" value="YVTN repeat-like/Quinoprotein amine dehydrogenase"/>
    <property type="match status" value="1"/>
</dbReference>
<dbReference type="InterPro" id="IPR008271">
    <property type="entry name" value="Ser/Thr_kinase_AS"/>
</dbReference>
<dbReference type="PROSITE" id="PS00108">
    <property type="entry name" value="PROTEIN_KINASE_ST"/>
    <property type="match status" value="1"/>
</dbReference>
<dbReference type="PANTHER" id="PTHR43289:SF6">
    <property type="entry name" value="SERINE_THREONINE-PROTEIN KINASE NEKL-3"/>
    <property type="match status" value="1"/>
</dbReference>
<dbReference type="PROSITE" id="PS50011">
    <property type="entry name" value="PROTEIN_KINASE_DOM"/>
    <property type="match status" value="1"/>
</dbReference>
<dbReference type="CDD" id="cd14014">
    <property type="entry name" value="STKc_PknB_like"/>
    <property type="match status" value="1"/>
</dbReference>
<dbReference type="RefSeq" id="WP_378600476.1">
    <property type="nucleotide sequence ID" value="NZ_JBHSQN010000002.1"/>
</dbReference>
<accession>A0ABW1JNQ4</accession>
<keyword evidence="5 10" id="KW-0418">Kinase</keyword>
<dbReference type="InterPro" id="IPR011964">
    <property type="entry name" value="YVTN_b-propeller_repeat"/>
</dbReference>